<dbReference type="NCBIfam" id="TIGR00250">
    <property type="entry name" value="RNAse_H_YqgF"/>
    <property type="match status" value="1"/>
</dbReference>
<dbReference type="Proteomes" id="UP000178532">
    <property type="component" value="Unassembled WGS sequence"/>
</dbReference>
<dbReference type="SUPFAM" id="SSF53098">
    <property type="entry name" value="Ribonuclease H-like"/>
    <property type="match status" value="1"/>
</dbReference>
<evidence type="ECO:0000256" key="5">
    <source>
        <dbReference type="HAMAP-Rule" id="MF_00651"/>
    </source>
</evidence>
<dbReference type="GO" id="GO:0016788">
    <property type="term" value="F:hydrolase activity, acting on ester bonds"/>
    <property type="evidence" value="ECO:0007669"/>
    <property type="project" value="UniProtKB-UniRule"/>
</dbReference>
<dbReference type="GO" id="GO:0005737">
    <property type="term" value="C:cytoplasm"/>
    <property type="evidence" value="ECO:0007669"/>
    <property type="project" value="UniProtKB-SubCell"/>
</dbReference>
<dbReference type="InterPro" id="IPR012337">
    <property type="entry name" value="RNaseH-like_sf"/>
</dbReference>
<dbReference type="InterPro" id="IPR006641">
    <property type="entry name" value="YqgF/RNaseH-like_dom"/>
</dbReference>
<dbReference type="InterPro" id="IPR005227">
    <property type="entry name" value="YqgF"/>
</dbReference>
<name>A0A1F6DLR6_9BACT</name>
<reference evidence="8 9" key="1">
    <citation type="journal article" date="2016" name="Nat. Commun.">
        <title>Thousands of microbial genomes shed light on interconnected biogeochemical processes in an aquifer system.</title>
        <authorList>
            <person name="Anantharaman K."/>
            <person name="Brown C.T."/>
            <person name="Hug L.A."/>
            <person name="Sharon I."/>
            <person name="Castelle C.J."/>
            <person name="Probst A.J."/>
            <person name="Thomas B.C."/>
            <person name="Singh A."/>
            <person name="Wilkins M.J."/>
            <person name="Karaoz U."/>
            <person name="Brodie E.L."/>
            <person name="Williams K.H."/>
            <person name="Hubbard S.S."/>
            <person name="Banfield J.F."/>
        </authorList>
    </citation>
    <scope>NUCLEOTIDE SEQUENCE [LARGE SCALE GENOMIC DNA]</scope>
</reference>
<accession>A0A1F6DLR6</accession>
<keyword evidence="3 5" id="KW-0540">Nuclease</keyword>
<comment type="function">
    <text evidence="5">Could be a nuclease involved in processing of the 5'-end of pre-16S rRNA.</text>
</comment>
<keyword evidence="2 5" id="KW-0690">Ribosome biogenesis</keyword>
<protein>
    <recommendedName>
        <fullName evidence="5">Putative pre-16S rRNA nuclease</fullName>
        <ecNumber evidence="5">3.1.-.-</ecNumber>
    </recommendedName>
</protein>
<dbReference type="EMBL" id="MFLI01000008">
    <property type="protein sequence ID" value="OGG62336.1"/>
    <property type="molecule type" value="Genomic_DNA"/>
</dbReference>
<dbReference type="EC" id="3.1.-.-" evidence="5"/>
<evidence type="ECO:0000256" key="3">
    <source>
        <dbReference type="ARBA" id="ARBA00022722"/>
    </source>
</evidence>
<dbReference type="GO" id="GO:0004518">
    <property type="term" value="F:nuclease activity"/>
    <property type="evidence" value="ECO:0007669"/>
    <property type="project" value="UniProtKB-KW"/>
</dbReference>
<proteinExistence type="inferred from homology"/>
<dbReference type="STRING" id="1798495.A3C19_03500"/>
<keyword evidence="1 5" id="KW-0963">Cytoplasm</keyword>
<feature type="domain" description="YqgF/RNase H-like" evidence="7">
    <location>
        <begin position="11"/>
        <end position="109"/>
    </location>
</feature>
<dbReference type="PANTHER" id="PTHR33317">
    <property type="entry name" value="POLYNUCLEOTIDYL TRANSFERASE, RIBONUCLEASE H-LIKE SUPERFAMILY PROTEIN"/>
    <property type="match status" value="1"/>
</dbReference>
<dbReference type="GO" id="GO:0000967">
    <property type="term" value="P:rRNA 5'-end processing"/>
    <property type="evidence" value="ECO:0007669"/>
    <property type="project" value="UniProtKB-UniRule"/>
</dbReference>
<evidence type="ECO:0000256" key="4">
    <source>
        <dbReference type="ARBA" id="ARBA00022801"/>
    </source>
</evidence>
<dbReference type="Gene3D" id="3.30.420.140">
    <property type="entry name" value="YqgF/RNase H-like domain"/>
    <property type="match status" value="1"/>
</dbReference>
<comment type="subcellular location">
    <subcellularLocation>
        <location evidence="5">Cytoplasm</location>
    </subcellularLocation>
</comment>
<organism evidence="8 9">
    <name type="scientific">Candidatus Kaiserbacteria bacterium RIFCSPHIGHO2_02_FULL_54_22</name>
    <dbReference type="NCBI Taxonomy" id="1798495"/>
    <lineage>
        <taxon>Bacteria</taxon>
        <taxon>Candidatus Kaiseribacteriota</taxon>
    </lineage>
</organism>
<dbReference type="AlphaFoldDB" id="A0A1F6DLR6"/>
<comment type="similarity">
    <text evidence="5">Belongs to the YqgF HJR family.</text>
</comment>
<dbReference type="SMART" id="SM00732">
    <property type="entry name" value="YqgFc"/>
    <property type="match status" value="1"/>
</dbReference>
<keyword evidence="4 5" id="KW-0378">Hydrolase</keyword>
<comment type="caution">
    <text evidence="8">The sequence shown here is derived from an EMBL/GenBank/DDBJ whole genome shotgun (WGS) entry which is preliminary data.</text>
</comment>
<sequence>MRRIVPYNHHMRYLGVDYGSKKIGLALSDEGGTMGFPHTVIPNTSKAVEHICAIMAKEDVRALVVGNSLNYEGKENPIAKGAKGLGEEVAERCGVPVFYEWEGFTSAEARRTPTPAEGGPAFGGKGRKSRIPKTYKNVDASAAALILTSYLTRQKGA</sequence>
<feature type="region of interest" description="Disordered" evidence="6">
    <location>
        <begin position="110"/>
        <end position="130"/>
    </location>
</feature>
<dbReference type="Pfam" id="PF03652">
    <property type="entry name" value="RuvX"/>
    <property type="match status" value="1"/>
</dbReference>
<gene>
    <name evidence="8" type="ORF">A3C19_03500</name>
</gene>
<evidence type="ECO:0000313" key="8">
    <source>
        <dbReference type="EMBL" id="OGG62336.1"/>
    </source>
</evidence>
<dbReference type="HAMAP" id="MF_00651">
    <property type="entry name" value="Nuclease_YqgF"/>
    <property type="match status" value="1"/>
</dbReference>
<dbReference type="CDD" id="cd16964">
    <property type="entry name" value="YqgF"/>
    <property type="match status" value="1"/>
</dbReference>
<dbReference type="PANTHER" id="PTHR33317:SF4">
    <property type="entry name" value="POLYNUCLEOTIDYL TRANSFERASE, RIBONUCLEASE H-LIKE SUPERFAMILY PROTEIN"/>
    <property type="match status" value="1"/>
</dbReference>
<dbReference type="InterPro" id="IPR037027">
    <property type="entry name" value="YqgF/RNaseH-like_dom_sf"/>
</dbReference>
<evidence type="ECO:0000256" key="2">
    <source>
        <dbReference type="ARBA" id="ARBA00022517"/>
    </source>
</evidence>
<evidence type="ECO:0000256" key="1">
    <source>
        <dbReference type="ARBA" id="ARBA00022490"/>
    </source>
</evidence>
<evidence type="ECO:0000256" key="6">
    <source>
        <dbReference type="SAM" id="MobiDB-lite"/>
    </source>
</evidence>
<evidence type="ECO:0000259" key="7">
    <source>
        <dbReference type="SMART" id="SM00732"/>
    </source>
</evidence>
<evidence type="ECO:0000313" key="9">
    <source>
        <dbReference type="Proteomes" id="UP000178532"/>
    </source>
</evidence>